<dbReference type="Pfam" id="PF00550">
    <property type="entry name" value="PP-binding"/>
    <property type="match status" value="1"/>
</dbReference>
<protein>
    <submittedName>
        <fullName evidence="2">Acyl carrier protein</fullName>
    </submittedName>
</protein>
<proteinExistence type="predicted"/>
<name>A0A3B0ZQL2_9ZZZZ</name>
<organism evidence="2">
    <name type="scientific">hydrothermal vent metagenome</name>
    <dbReference type="NCBI Taxonomy" id="652676"/>
    <lineage>
        <taxon>unclassified sequences</taxon>
        <taxon>metagenomes</taxon>
        <taxon>ecological metagenomes</taxon>
    </lineage>
</organism>
<dbReference type="SUPFAM" id="SSF47336">
    <property type="entry name" value="ACP-like"/>
    <property type="match status" value="1"/>
</dbReference>
<dbReference type="InterPro" id="IPR036736">
    <property type="entry name" value="ACP-like_sf"/>
</dbReference>
<dbReference type="Gene3D" id="1.10.1200.10">
    <property type="entry name" value="ACP-like"/>
    <property type="match status" value="1"/>
</dbReference>
<dbReference type="AlphaFoldDB" id="A0A3B0ZQL2"/>
<reference evidence="2" key="1">
    <citation type="submission" date="2018-06" db="EMBL/GenBank/DDBJ databases">
        <authorList>
            <person name="Zhirakovskaya E."/>
        </authorList>
    </citation>
    <scope>NUCLEOTIDE SEQUENCE</scope>
</reference>
<evidence type="ECO:0000259" key="1">
    <source>
        <dbReference type="PROSITE" id="PS50075"/>
    </source>
</evidence>
<dbReference type="NCBIfam" id="NF005480">
    <property type="entry name" value="PRK07081.1"/>
    <property type="match status" value="1"/>
</dbReference>
<evidence type="ECO:0000313" key="2">
    <source>
        <dbReference type="EMBL" id="VAW89722.1"/>
    </source>
</evidence>
<gene>
    <name evidence="2" type="ORF">MNBD_GAMMA17-2070</name>
</gene>
<feature type="domain" description="Carrier" evidence="1">
    <location>
        <begin position="51"/>
        <end position="129"/>
    </location>
</feature>
<dbReference type="PROSITE" id="PS50075">
    <property type="entry name" value="CARRIER"/>
    <property type="match status" value="1"/>
</dbReference>
<dbReference type="EMBL" id="UOFQ01000151">
    <property type="protein sequence ID" value="VAW89722.1"/>
    <property type="molecule type" value="Genomic_DNA"/>
</dbReference>
<dbReference type="InterPro" id="IPR009081">
    <property type="entry name" value="PP-bd_ACP"/>
</dbReference>
<accession>A0A3B0ZQL2</accession>
<sequence>MGDMQVIVGVKLGVINIHLAGRVYLELYTPNMLSYFVGYNNYFKKGRGWYILIIQTVREILTKHGRLTVAPVEVLDDRDLYHAGLTSLATVGLMLALEDEFDIEFPDSMLSRKTFGSIESIVDAIEELQG</sequence>